<reference evidence="1 2" key="1">
    <citation type="submission" date="2022-12" db="EMBL/GenBank/DDBJ databases">
        <title>Chromosome-level genome assembly of true bugs.</title>
        <authorList>
            <person name="Ma L."/>
            <person name="Li H."/>
        </authorList>
    </citation>
    <scope>NUCLEOTIDE SEQUENCE [LARGE SCALE GENOMIC DNA]</scope>
    <source>
        <strain evidence="1">Lab_2022b</strain>
    </source>
</reference>
<sequence length="128" mass="14960">MVCYSGVLVLMPYEYLGCKSVLFHIICGAHCKPLFKPSIFANRFLTVPSLFILDCLLHTFINRNTLEHSDDFHQYQTRQRNKLAVPFHRTKRLELGCRYNGIALFNLLPEDITAETSIKFFKNKIKIY</sequence>
<proteinExistence type="predicted"/>
<evidence type="ECO:0000313" key="2">
    <source>
        <dbReference type="Proteomes" id="UP001461498"/>
    </source>
</evidence>
<organism evidence="1 2">
    <name type="scientific">Rhynocoris fuscipes</name>
    <dbReference type="NCBI Taxonomy" id="488301"/>
    <lineage>
        <taxon>Eukaryota</taxon>
        <taxon>Metazoa</taxon>
        <taxon>Ecdysozoa</taxon>
        <taxon>Arthropoda</taxon>
        <taxon>Hexapoda</taxon>
        <taxon>Insecta</taxon>
        <taxon>Pterygota</taxon>
        <taxon>Neoptera</taxon>
        <taxon>Paraneoptera</taxon>
        <taxon>Hemiptera</taxon>
        <taxon>Heteroptera</taxon>
        <taxon>Panheteroptera</taxon>
        <taxon>Cimicomorpha</taxon>
        <taxon>Reduviidae</taxon>
        <taxon>Harpactorinae</taxon>
        <taxon>Harpactorini</taxon>
        <taxon>Rhynocoris</taxon>
    </lineage>
</organism>
<accession>A0AAW1CLN0</accession>
<keyword evidence="2" id="KW-1185">Reference proteome</keyword>
<dbReference type="AlphaFoldDB" id="A0AAW1CLN0"/>
<evidence type="ECO:0000313" key="1">
    <source>
        <dbReference type="EMBL" id="KAK9498419.1"/>
    </source>
</evidence>
<gene>
    <name evidence="1" type="ORF">O3M35_003059</name>
</gene>
<comment type="caution">
    <text evidence="1">The sequence shown here is derived from an EMBL/GenBank/DDBJ whole genome shotgun (WGS) entry which is preliminary data.</text>
</comment>
<dbReference type="Proteomes" id="UP001461498">
    <property type="component" value="Unassembled WGS sequence"/>
</dbReference>
<dbReference type="EMBL" id="JAPXFL010000012">
    <property type="protein sequence ID" value="KAK9498419.1"/>
    <property type="molecule type" value="Genomic_DNA"/>
</dbReference>
<protein>
    <submittedName>
        <fullName evidence="1">Uncharacterized protein</fullName>
    </submittedName>
</protein>
<name>A0AAW1CLN0_9HEMI</name>